<name>A0A381Y8D7_9ZZZZ</name>
<evidence type="ECO:0000313" key="6">
    <source>
        <dbReference type="EMBL" id="SVA73274.1"/>
    </source>
</evidence>
<evidence type="ECO:0000256" key="4">
    <source>
        <dbReference type="ARBA" id="ARBA00022898"/>
    </source>
</evidence>
<accession>A0A381Y8D7</accession>
<dbReference type="Gene3D" id="3.40.640.10">
    <property type="entry name" value="Type I PLP-dependent aspartate aminotransferase-like (Major domain)"/>
    <property type="match status" value="1"/>
</dbReference>
<evidence type="ECO:0000256" key="2">
    <source>
        <dbReference type="ARBA" id="ARBA00022576"/>
    </source>
</evidence>
<keyword evidence="4" id="KW-0663">Pyridoxal phosphate</keyword>
<dbReference type="InterPro" id="IPR004839">
    <property type="entry name" value="Aminotransferase_I/II_large"/>
</dbReference>
<dbReference type="SUPFAM" id="SSF53383">
    <property type="entry name" value="PLP-dependent transferases"/>
    <property type="match status" value="1"/>
</dbReference>
<dbReference type="Gene3D" id="3.90.1150.10">
    <property type="entry name" value="Aspartate Aminotransferase, domain 1"/>
    <property type="match status" value="1"/>
</dbReference>
<keyword evidence="2" id="KW-0032">Aminotransferase</keyword>
<dbReference type="InterPro" id="IPR015424">
    <property type="entry name" value="PyrdxlP-dep_Trfase"/>
</dbReference>
<gene>
    <name evidence="6" type="ORF">METZ01_LOCUS126128</name>
</gene>
<protein>
    <recommendedName>
        <fullName evidence="5">Aminotransferase class I/classII large domain-containing protein</fullName>
    </recommendedName>
</protein>
<dbReference type="PANTHER" id="PTHR42790:SF19">
    <property type="entry name" value="KYNURENINE_ALPHA-AMINOADIPATE AMINOTRANSFERASE, MITOCHONDRIAL"/>
    <property type="match status" value="1"/>
</dbReference>
<dbReference type="InterPro" id="IPR015422">
    <property type="entry name" value="PyrdxlP-dep_Trfase_small"/>
</dbReference>
<sequence length="402" mass="44359">MFDINSMVSEGAKLLGVGAEEGSDWEIPTNHSDPIDLVVGMPSPSHMPFASMSRLISESIESGDPAVMEYEYGRGNPVLRGILKDEQYGFTDFPSNEDQFILFNGSSGCMESFCATFVDHGDVVIVEGPSFPGTVETILKYRGEIKEVSIDSEGASIDRIQSIVLESEKRGKRVKGLYVIPDFHNPVGVTMSLERRREIATFCLTKDILIVEDSTYSGLYFTSPPPPSLYSINHGLGVLRMGTFSKTIATGLRLGWMQGEESAIDAMRKTRADMGNAPFIQSAVAEFIRSGEFENHVRQMRLLYGDQCSALSDSLEEYCGDYLEFERSGGGFFLWPRALEGDSMPLTRAAAEEGLIFPDGSLFYQDTSMHNNNVRMAFSGNSAEKLAEVGPRLRAAFERVLD</sequence>
<dbReference type="Pfam" id="PF00155">
    <property type="entry name" value="Aminotran_1_2"/>
    <property type="match status" value="1"/>
</dbReference>
<dbReference type="GO" id="GO:1901605">
    <property type="term" value="P:alpha-amino acid metabolic process"/>
    <property type="evidence" value="ECO:0007669"/>
    <property type="project" value="TreeGrafter"/>
</dbReference>
<keyword evidence="3" id="KW-0808">Transferase</keyword>
<dbReference type="GO" id="GO:0030170">
    <property type="term" value="F:pyridoxal phosphate binding"/>
    <property type="evidence" value="ECO:0007669"/>
    <property type="project" value="InterPro"/>
</dbReference>
<evidence type="ECO:0000256" key="1">
    <source>
        <dbReference type="ARBA" id="ARBA00001933"/>
    </source>
</evidence>
<dbReference type="EMBL" id="UINC01017622">
    <property type="protein sequence ID" value="SVA73274.1"/>
    <property type="molecule type" value="Genomic_DNA"/>
</dbReference>
<dbReference type="InterPro" id="IPR015421">
    <property type="entry name" value="PyrdxlP-dep_Trfase_major"/>
</dbReference>
<dbReference type="PANTHER" id="PTHR42790">
    <property type="entry name" value="AMINOTRANSFERASE"/>
    <property type="match status" value="1"/>
</dbReference>
<organism evidence="6">
    <name type="scientific">marine metagenome</name>
    <dbReference type="NCBI Taxonomy" id="408172"/>
    <lineage>
        <taxon>unclassified sequences</taxon>
        <taxon>metagenomes</taxon>
        <taxon>ecological metagenomes</taxon>
    </lineage>
</organism>
<feature type="domain" description="Aminotransferase class I/classII large" evidence="5">
    <location>
        <begin position="96"/>
        <end position="388"/>
    </location>
</feature>
<evidence type="ECO:0000259" key="5">
    <source>
        <dbReference type="Pfam" id="PF00155"/>
    </source>
</evidence>
<comment type="cofactor">
    <cofactor evidence="1">
        <name>pyridoxal 5'-phosphate</name>
        <dbReference type="ChEBI" id="CHEBI:597326"/>
    </cofactor>
</comment>
<evidence type="ECO:0000256" key="3">
    <source>
        <dbReference type="ARBA" id="ARBA00022679"/>
    </source>
</evidence>
<dbReference type="CDD" id="cd00609">
    <property type="entry name" value="AAT_like"/>
    <property type="match status" value="1"/>
</dbReference>
<dbReference type="InterPro" id="IPR050859">
    <property type="entry name" value="Class-I_PLP-dep_aminotransf"/>
</dbReference>
<dbReference type="GO" id="GO:0008483">
    <property type="term" value="F:transaminase activity"/>
    <property type="evidence" value="ECO:0007669"/>
    <property type="project" value="UniProtKB-KW"/>
</dbReference>
<dbReference type="AlphaFoldDB" id="A0A381Y8D7"/>
<reference evidence="6" key="1">
    <citation type="submission" date="2018-05" db="EMBL/GenBank/DDBJ databases">
        <authorList>
            <person name="Lanie J.A."/>
            <person name="Ng W.-L."/>
            <person name="Kazmierczak K.M."/>
            <person name="Andrzejewski T.M."/>
            <person name="Davidsen T.M."/>
            <person name="Wayne K.J."/>
            <person name="Tettelin H."/>
            <person name="Glass J.I."/>
            <person name="Rusch D."/>
            <person name="Podicherti R."/>
            <person name="Tsui H.-C.T."/>
            <person name="Winkler M.E."/>
        </authorList>
    </citation>
    <scope>NUCLEOTIDE SEQUENCE</scope>
</reference>
<proteinExistence type="predicted"/>